<reference evidence="1 2" key="1">
    <citation type="journal article" date="2019" name="Genome Biol. Evol.">
        <title>Insights into the evolution of the New World diploid cottons (Gossypium, subgenus Houzingenia) based on genome sequencing.</title>
        <authorList>
            <person name="Grover C.E."/>
            <person name="Arick M.A. 2nd"/>
            <person name="Thrash A."/>
            <person name="Conover J.L."/>
            <person name="Sanders W.S."/>
            <person name="Peterson D.G."/>
            <person name="Frelichowski J.E."/>
            <person name="Scheffler J.A."/>
            <person name="Scheffler B.E."/>
            <person name="Wendel J.F."/>
        </authorList>
    </citation>
    <scope>NUCLEOTIDE SEQUENCE [LARGE SCALE GENOMIC DNA]</scope>
    <source>
        <strain evidence="1">157</strain>
        <tissue evidence="1">Leaf</tissue>
    </source>
</reference>
<feature type="non-terminal residue" evidence="1">
    <location>
        <position position="1"/>
    </location>
</feature>
<dbReference type="Proteomes" id="UP000593572">
    <property type="component" value="Unassembled WGS sequence"/>
</dbReference>
<accession>A0A7J8N1Y6</accession>
<dbReference type="AlphaFoldDB" id="A0A7J8N1Y6"/>
<keyword evidence="2" id="KW-1185">Reference proteome</keyword>
<proteinExistence type="predicted"/>
<protein>
    <recommendedName>
        <fullName evidence="3">RNase H type-1 domain-containing protein</fullName>
    </recommendedName>
</protein>
<evidence type="ECO:0008006" key="3">
    <source>
        <dbReference type="Google" id="ProtNLM"/>
    </source>
</evidence>
<name>A0A7J8N1Y6_9ROSI</name>
<dbReference type="EMBL" id="JABEZX010000011">
    <property type="protein sequence ID" value="MBA0570915.1"/>
    <property type="molecule type" value="Genomic_DNA"/>
</dbReference>
<comment type="caution">
    <text evidence="1">The sequence shown here is derived from an EMBL/GenBank/DDBJ whole genome shotgun (WGS) entry which is preliminary data.</text>
</comment>
<evidence type="ECO:0000313" key="1">
    <source>
        <dbReference type="EMBL" id="MBA0570915.1"/>
    </source>
</evidence>
<evidence type="ECO:0000313" key="2">
    <source>
        <dbReference type="Proteomes" id="UP000593572"/>
    </source>
</evidence>
<organism evidence="1 2">
    <name type="scientific">Gossypium lobatum</name>
    <dbReference type="NCBI Taxonomy" id="34289"/>
    <lineage>
        <taxon>Eukaryota</taxon>
        <taxon>Viridiplantae</taxon>
        <taxon>Streptophyta</taxon>
        <taxon>Embryophyta</taxon>
        <taxon>Tracheophyta</taxon>
        <taxon>Spermatophyta</taxon>
        <taxon>Magnoliopsida</taxon>
        <taxon>eudicotyledons</taxon>
        <taxon>Gunneridae</taxon>
        <taxon>Pentapetalae</taxon>
        <taxon>rosids</taxon>
        <taxon>malvids</taxon>
        <taxon>Malvales</taxon>
        <taxon>Malvaceae</taxon>
        <taxon>Malvoideae</taxon>
        <taxon>Gossypium</taxon>
    </lineage>
</organism>
<sequence length="165" mass="18986">MVGNRGVFEGEVKRLWDCARGDIYVKLERVREGLCDWAKTLRLGDKNTTFFHNYASQQRRMNKVGGFSTRMESDSGGFISALVLVARNERGEVLGSKSILVKEIAFPFTIEACACSQADLRIDEEDARCRYLGRINELLWELKLATRKVILRKVEWVAVHHFDWT</sequence>
<gene>
    <name evidence="1" type="ORF">Golob_004515</name>
</gene>